<feature type="domain" description="NodB homology" evidence="1">
    <location>
        <begin position="44"/>
        <end position="140"/>
    </location>
</feature>
<dbReference type="GO" id="GO:0005975">
    <property type="term" value="P:carbohydrate metabolic process"/>
    <property type="evidence" value="ECO:0007669"/>
    <property type="project" value="InterPro"/>
</dbReference>
<dbReference type="SUPFAM" id="SSF88713">
    <property type="entry name" value="Glycoside hydrolase/deacetylase"/>
    <property type="match status" value="1"/>
</dbReference>
<accession>A0A2A2H3C2</accession>
<evidence type="ECO:0000259" key="1">
    <source>
        <dbReference type="Pfam" id="PF01522"/>
    </source>
</evidence>
<dbReference type="Proteomes" id="UP000217784">
    <property type="component" value="Unassembled WGS sequence"/>
</dbReference>
<dbReference type="AlphaFoldDB" id="A0A2A2H3C2"/>
<proteinExistence type="predicted"/>
<evidence type="ECO:0000313" key="2">
    <source>
        <dbReference type="EMBL" id="PAV03909.1"/>
    </source>
</evidence>
<evidence type="ECO:0000313" key="3">
    <source>
        <dbReference type="Proteomes" id="UP000217784"/>
    </source>
</evidence>
<gene>
    <name evidence="2" type="ORF">ASJ80_02500</name>
</gene>
<dbReference type="Pfam" id="PF01522">
    <property type="entry name" value="Polysacc_deac_1"/>
    <property type="match status" value="1"/>
</dbReference>
<dbReference type="OrthoDB" id="10436at2157"/>
<comment type="caution">
    <text evidence="2">The sequence shown here is derived from an EMBL/GenBank/DDBJ whole genome shotgun (WGS) entry which is preliminary data.</text>
</comment>
<dbReference type="Gene3D" id="3.20.20.370">
    <property type="entry name" value="Glycoside hydrolase/deacetylase"/>
    <property type="match status" value="1"/>
</dbReference>
<sequence>MKYSFIDLEKLKGSQIACITLDLEQDHGGLLKEPSHEAFLLADDLINYFKEKSIPLTCFVQGSLFETHPEIVEDFSSQLNIEFELHTYSHPELREINHKYEIKNGKNAFYNFFGNYPKGYRSQAGIFNQELFSSLSYDGFKFDSSIIPSLRPGFYNGLNLPSIPHRLSDFNLNEFPITTFSKLLRIPVSLSYLKLLGKPYTALLNISKLPNFVNFSFHLHDLKNLNSSKKIQFDKISPIYGPILKRTYKNDKGMEILDKFINILLKRNYNFLKLEDFYNMLILK</sequence>
<protein>
    <recommendedName>
        <fullName evidence="1">NodB homology domain-containing protein</fullName>
    </recommendedName>
</protein>
<reference evidence="2 3" key="1">
    <citation type="journal article" date="2017" name="BMC Genomics">
        <title>Genomic analysis of methanogenic archaea reveals a shift towards energy conservation.</title>
        <authorList>
            <person name="Gilmore S.P."/>
            <person name="Henske J.K."/>
            <person name="Sexton J.A."/>
            <person name="Solomon K.V."/>
            <person name="Seppala S."/>
            <person name="Yoo J.I."/>
            <person name="Huyett L.M."/>
            <person name="Pressman A."/>
            <person name="Cogan J.Z."/>
            <person name="Kivenson V."/>
            <person name="Peng X."/>
            <person name="Tan Y."/>
            <person name="Valentine D.L."/>
            <person name="O'Malley M.A."/>
        </authorList>
    </citation>
    <scope>NUCLEOTIDE SEQUENCE [LARGE SCALE GENOMIC DNA]</scope>
    <source>
        <strain evidence="2 3">M.o.H.</strain>
    </source>
</reference>
<name>A0A2A2H3C2_METBR</name>
<dbReference type="RefSeq" id="WP_069584124.1">
    <property type="nucleotide sequence ID" value="NZ_LMVM01000033.1"/>
</dbReference>
<keyword evidence="3" id="KW-1185">Reference proteome</keyword>
<dbReference type="EMBL" id="LMVM01000033">
    <property type="protein sequence ID" value="PAV03909.1"/>
    <property type="molecule type" value="Genomic_DNA"/>
</dbReference>
<dbReference type="InterPro" id="IPR002509">
    <property type="entry name" value="NODB_dom"/>
</dbReference>
<organism evidence="2 3">
    <name type="scientific">Methanobacterium bryantii</name>
    <dbReference type="NCBI Taxonomy" id="2161"/>
    <lineage>
        <taxon>Archaea</taxon>
        <taxon>Methanobacteriati</taxon>
        <taxon>Methanobacteriota</taxon>
        <taxon>Methanomada group</taxon>
        <taxon>Methanobacteria</taxon>
        <taxon>Methanobacteriales</taxon>
        <taxon>Methanobacteriaceae</taxon>
        <taxon>Methanobacterium</taxon>
    </lineage>
</organism>
<dbReference type="InterPro" id="IPR011330">
    <property type="entry name" value="Glyco_hydro/deAcase_b/a-brl"/>
</dbReference>
<dbReference type="GO" id="GO:0016810">
    <property type="term" value="F:hydrolase activity, acting on carbon-nitrogen (but not peptide) bonds"/>
    <property type="evidence" value="ECO:0007669"/>
    <property type="project" value="InterPro"/>
</dbReference>